<dbReference type="KEGG" id="cmh:VO01_12610"/>
<dbReference type="EMBL" id="CP011043">
    <property type="protein sequence ID" value="AJW79851.1"/>
    <property type="molecule type" value="Genomic_DNA"/>
</dbReference>
<dbReference type="Proteomes" id="UP000032604">
    <property type="component" value="Chromosome"/>
</dbReference>
<dbReference type="AlphaFoldDB" id="A0A0D5CJQ2"/>
<name>A0A0D5CJQ2_9MICO</name>
<sequence length="67" mass="6923">MCQPSTRQPSSSARRRSPAPGETPASRSSSKSTSSTVEGEAPAATARPTASCLASSRACWRDPSLTL</sequence>
<reference evidence="2 3" key="1">
    <citation type="journal article" date="2015" name="Genome Announc.">
        <title>Complete Genome Sequence of Clavibacter michiganensis subsp. insidiosus R1-1 Using PacBio Single-Molecule Real-Time Technology.</title>
        <authorList>
            <person name="Lu Y."/>
            <person name="Samac D.A."/>
            <person name="Glazebrook J."/>
            <person name="Ishimaru C.A."/>
        </authorList>
    </citation>
    <scope>NUCLEOTIDE SEQUENCE [LARGE SCALE GENOMIC DNA]</scope>
    <source>
        <strain evidence="2 3">R1-1</strain>
    </source>
</reference>
<feature type="compositionally biased region" description="Low complexity" evidence="1">
    <location>
        <begin position="26"/>
        <end position="36"/>
    </location>
</feature>
<gene>
    <name evidence="2" type="ORF">VO01_12610</name>
</gene>
<feature type="compositionally biased region" description="Low complexity" evidence="1">
    <location>
        <begin position="1"/>
        <end position="12"/>
    </location>
</feature>
<protein>
    <submittedName>
        <fullName evidence="2">Uncharacterized protein</fullName>
    </submittedName>
</protein>
<accession>A0A0D5CJQ2</accession>
<evidence type="ECO:0000313" key="2">
    <source>
        <dbReference type="EMBL" id="AJW79851.1"/>
    </source>
</evidence>
<organism evidence="2 3">
    <name type="scientific">Clavibacter michiganensis subsp. insidiosus</name>
    <dbReference type="NCBI Taxonomy" id="33014"/>
    <lineage>
        <taxon>Bacteria</taxon>
        <taxon>Bacillati</taxon>
        <taxon>Actinomycetota</taxon>
        <taxon>Actinomycetes</taxon>
        <taxon>Micrococcales</taxon>
        <taxon>Microbacteriaceae</taxon>
        <taxon>Clavibacter</taxon>
    </lineage>
</organism>
<feature type="region of interest" description="Disordered" evidence="1">
    <location>
        <begin position="1"/>
        <end position="67"/>
    </location>
</feature>
<evidence type="ECO:0000256" key="1">
    <source>
        <dbReference type="SAM" id="MobiDB-lite"/>
    </source>
</evidence>
<evidence type="ECO:0000313" key="3">
    <source>
        <dbReference type="Proteomes" id="UP000032604"/>
    </source>
</evidence>
<proteinExistence type="predicted"/>
<dbReference type="HOGENOM" id="CLU_2804711_0_0_11"/>